<organism evidence="5 6">
    <name type="scientific">Eiseniibacteriota bacterium</name>
    <dbReference type="NCBI Taxonomy" id="2212470"/>
    <lineage>
        <taxon>Bacteria</taxon>
        <taxon>Candidatus Eiseniibacteriota</taxon>
    </lineage>
</organism>
<dbReference type="SUPFAM" id="SSF55811">
    <property type="entry name" value="Nudix"/>
    <property type="match status" value="1"/>
</dbReference>
<reference evidence="5" key="1">
    <citation type="submission" date="2020-04" db="EMBL/GenBank/DDBJ databases">
        <authorList>
            <person name="Zhang T."/>
        </authorList>
    </citation>
    <scope>NUCLEOTIDE SEQUENCE</scope>
    <source>
        <strain evidence="5">HKST-UBA01</strain>
    </source>
</reference>
<dbReference type="EMBL" id="JAGQHR010000730">
    <property type="protein sequence ID" value="MCA9729521.1"/>
    <property type="molecule type" value="Genomic_DNA"/>
</dbReference>
<keyword evidence="2 3" id="KW-0378">Hydrolase</keyword>
<dbReference type="PANTHER" id="PTHR43046">
    <property type="entry name" value="GDP-MANNOSE MANNOSYL HYDROLASE"/>
    <property type="match status" value="1"/>
</dbReference>
<evidence type="ECO:0000256" key="1">
    <source>
        <dbReference type="ARBA" id="ARBA00001946"/>
    </source>
</evidence>
<gene>
    <name evidence="5" type="ORF">KC729_17675</name>
</gene>
<name>A0A956RQ90_UNCEI</name>
<dbReference type="AlphaFoldDB" id="A0A956RQ90"/>
<evidence type="ECO:0000313" key="5">
    <source>
        <dbReference type="EMBL" id="MCA9729521.1"/>
    </source>
</evidence>
<comment type="similarity">
    <text evidence="3">Belongs to the Nudix hydrolase family.</text>
</comment>
<dbReference type="InterPro" id="IPR020476">
    <property type="entry name" value="Nudix_hydrolase"/>
</dbReference>
<evidence type="ECO:0000313" key="6">
    <source>
        <dbReference type="Proteomes" id="UP000697710"/>
    </source>
</evidence>
<dbReference type="Proteomes" id="UP000697710">
    <property type="component" value="Unassembled WGS sequence"/>
</dbReference>
<comment type="caution">
    <text evidence="5">The sequence shown here is derived from an EMBL/GenBank/DDBJ whole genome shotgun (WGS) entry which is preliminary data.</text>
</comment>
<reference evidence="5" key="2">
    <citation type="journal article" date="2021" name="Microbiome">
        <title>Successional dynamics and alternative stable states in a saline activated sludge microbial community over 9 years.</title>
        <authorList>
            <person name="Wang Y."/>
            <person name="Ye J."/>
            <person name="Ju F."/>
            <person name="Liu L."/>
            <person name="Boyd J.A."/>
            <person name="Deng Y."/>
            <person name="Parks D.H."/>
            <person name="Jiang X."/>
            <person name="Yin X."/>
            <person name="Woodcroft B.J."/>
            <person name="Tyson G.W."/>
            <person name="Hugenholtz P."/>
            <person name="Polz M.F."/>
            <person name="Zhang T."/>
        </authorList>
    </citation>
    <scope>NUCLEOTIDE SEQUENCE</scope>
    <source>
        <strain evidence="5">HKST-UBA01</strain>
    </source>
</reference>
<dbReference type="PROSITE" id="PS00893">
    <property type="entry name" value="NUDIX_BOX"/>
    <property type="match status" value="1"/>
</dbReference>
<dbReference type="InterPro" id="IPR015797">
    <property type="entry name" value="NUDIX_hydrolase-like_dom_sf"/>
</dbReference>
<proteinExistence type="inferred from homology"/>
<dbReference type="PROSITE" id="PS51462">
    <property type="entry name" value="NUDIX"/>
    <property type="match status" value="1"/>
</dbReference>
<dbReference type="PANTHER" id="PTHR43046:SF14">
    <property type="entry name" value="MUTT_NUDIX FAMILY PROTEIN"/>
    <property type="match status" value="1"/>
</dbReference>
<dbReference type="InterPro" id="IPR000086">
    <property type="entry name" value="NUDIX_hydrolase_dom"/>
</dbReference>
<feature type="domain" description="Nudix hydrolase" evidence="4">
    <location>
        <begin position="21"/>
        <end position="153"/>
    </location>
</feature>
<dbReference type="PRINTS" id="PR00502">
    <property type="entry name" value="NUDIXFAMILY"/>
</dbReference>
<evidence type="ECO:0000259" key="4">
    <source>
        <dbReference type="PROSITE" id="PS51462"/>
    </source>
</evidence>
<protein>
    <submittedName>
        <fullName evidence="5">NUDIX domain-containing protein</fullName>
    </submittedName>
</protein>
<accession>A0A956RQ90</accession>
<sequence>MPAATSDYVRRIRERIGHDLLMLSSVATIAFDDEGRMLLVRHWNRGVWVAPGGAIEPMETPADAVVRETFEETGLHVRPRQVLGTVSGPETHFWYEHGDEVVYVITLFECEIVGGSLRPDGDETLEAGFFTKRELEELPLAEWARGVLPGFFDRPIRPYFAPPTWTPAVEG</sequence>
<dbReference type="Gene3D" id="3.90.79.10">
    <property type="entry name" value="Nucleoside Triphosphate Pyrophosphohydrolase"/>
    <property type="match status" value="1"/>
</dbReference>
<evidence type="ECO:0000256" key="3">
    <source>
        <dbReference type="RuleBase" id="RU003476"/>
    </source>
</evidence>
<evidence type="ECO:0000256" key="2">
    <source>
        <dbReference type="ARBA" id="ARBA00022801"/>
    </source>
</evidence>
<dbReference type="Pfam" id="PF00293">
    <property type="entry name" value="NUDIX"/>
    <property type="match status" value="1"/>
</dbReference>
<dbReference type="InterPro" id="IPR020084">
    <property type="entry name" value="NUDIX_hydrolase_CS"/>
</dbReference>
<dbReference type="GO" id="GO:0016787">
    <property type="term" value="F:hydrolase activity"/>
    <property type="evidence" value="ECO:0007669"/>
    <property type="project" value="UniProtKB-KW"/>
</dbReference>
<comment type="cofactor">
    <cofactor evidence="1">
        <name>Mg(2+)</name>
        <dbReference type="ChEBI" id="CHEBI:18420"/>
    </cofactor>
</comment>